<comment type="similarity">
    <text evidence="2 9">Belongs to the G-protein coupled receptor 1 family.</text>
</comment>
<dbReference type="EMBL" id="MG550207">
    <property type="protein sequence ID" value="AWT50641.1"/>
    <property type="molecule type" value="mRNA"/>
</dbReference>
<feature type="transmembrane region" description="Helical" evidence="10">
    <location>
        <begin position="161"/>
        <end position="182"/>
    </location>
</feature>
<evidence type="ECO:0000256" key="5">
    <source>
        <dbReference type="ARBA" id="ARBA00023040"/>
    </source>
</evidence>
<keyword evidence="4 10" id="KW-1133">Transmembrane helix</keyword>
<dbReference type="InterPro" id="IPR000276">
    <property type="entry name" value="GPCR_Rhodpsn"/>
</dbReference>
<dbReference type="SUPFAM" id="SSF81321">
    <property type="entry name" value="Family A G protein-coupled receptor-like"/>
    <property type="match status" value="1"/>
</dbReference>
<proteinExistence type="evidence at transcript level"/>
<dbReference type="Gene3D" id="1.20.1070.10">
    <property type="entry name" value="Rhodopsin 7-helix transmembrane proteins"/>
    <property type="match status" value="1"/>
</dbReference>
<dbReference type="PROSITE" id="PS00237">
    <property type="entry name" value="G_PROTEIN_RECEP_F1_1"/>
    <property type="match status" value="1"/>
</dbReference>
<keyword evidence="7 9" id="KW-0675">Receptor</keyword>
<evidence type="ECO:0000256" key="3">
    <source>
        <dbReference type="ARBA" id="ARBA00022692"/>
    </source>
</evidence>
<accession>A0A2U9PFU6</accession>
<dbReference type="PANTHER" id="PTHR24243">
    <property type="entry name" value="G-PROTEIN COUPLED RECEPTOR"/>
    <property type="match status" value="1"/>
</dbReference>
<dbReference type="AlphaFoldDB" id="A0A2U9PFU6"/>
<feature type="transmembrane region" description="Helical" evidence="10">
    <location>
        <begin position="83"/>
        <end position="103"/>
    </location>
</feature>
<name>A0A2U9PFU6_DIACI</name>
<reference evidence="12" key="1">
    <citation type="submission" date="2017-11" db="EMBL/GenBank/DDBJ databases">
        <title>Characterization and expression profiling of neuropeptides and their receptors in the Asian Citrus Psyllid, Diaphorina citri.</title>
        <authorList>
            <person name="Wang Z."/>
            <person name="Zeng X."/>
        </authorList>
    </citation>
    <scope>NUCLEOTIDE SEQUENCE</scope>
</reference>
<dbReference type="GO" id="GO:0004930">
    <property type="term" value="F:G protein-coupled receptor activity"/>
    <property type="evidence" value="ECO:0007669"/>
    <property type="project" value="UniProtKB-KW"/>
</dbReference>
<evidence type="ECO:0000256" key="7">
    <source>
        <dbReference type="ARBA" id="ARBA00023170"/>
    </source>
</evidence>
<evidence type="ECO:0000313" key="12">
    <source>
        <dbReference type="EMBL" id="AWT50641.1"/>
    </source>
</evidence>
<protein>
    <submittedName>
        <fullName evidence="12">Neuropeptide receptor</fullName>
    </submittedName>
</protein>
<evidence type="ECO:0000256" key="10">
    <source>
        <dbReference type="SAM" id="Phobius"/>
    </source>
</evidence>
<keyword evidence="5 9" id="KW-0297">G-protein coupled receptor</keyword>
<evidence type="ECO:0000256" key="6">
    <source>
        <dbReference type="ARBA" id="ARBA00023136"/>
    </source>
</evidence>
<dbReference type="PANTHER" id="PTHR24243:SF230">
    <property type="entry name" value="G-PROTEIN COUPLED RECEPTORS FAMILY 1 PROFILE DOMAIN-CONTAINING PROTEIN"/>
    <property type="match status" value="1"/>
</dbReference>
<feature type="transmembrane region" description="Helical" evidence="10">
    <location>
        <begin position="306"/>
        <end position="327"/>
    </location>
</feature>
<keyword evidence="6 10" id="KW-0472">Membrane</keyword>
<dbReference type="InterPro" id="IPR017452">
    <property type="entry name" value="GPCR_Rhodpsn_7TM"/>
</dbReference>
<feature type="transmembrane region" description="Helical" evidence="10">
    <location>
        <begin position="50"/>
        <end position="71"/>
    </location>
</feature>
<evidence type="ECO:0000256" key="4">
    <source>
        <dbReference type="ARBA" id="ARBA00022989"/>
    </source>
</evidence>
<feature type="transmembrane region" description="Helical" evidence="10">
    <location>
        <begin position="347"/>
        <end position="368"/>
    </location>
</feature>
<evidence type="ECO:0000256" key="9">
    <source>
        <dbReference type="RuleBase" id="RU000688"/>
    </source>
</evidence>
<dbReference type="Pfam" id="PF00001">
    <property type="entry name" value="7tm_1"/>
    <property type="match status" value="1"/>
</dbReference>
<dbReference type="PRINTS" id="PR00237">
    <property type="entry name" value="GPCRRHODOPSN"/>
</dbReference>
<keyword evidence="3 9" id="KW-0812">Transmembrane</keyword>
<dbReference type="CDD" id="cd14978">
    <property type="entry name" value="7tmA_FMRFamide_R-like"/>
    <property type="match status" value="1"/>
</dbReference>
<dbReference type="PROSITE" id="PS50262">
    <property type="entry name" value="G_PROTEIN_RECEP_F1_2"/>
    <property type="match status" value="1"/>
</dbReference>
<feature type="transmembrane region" description="Helical" evidence="10">
    <location>
        <begin position="218"/>
        <end position="241"/>
    </location>
</feature>
<evidence type="ECO:0000256" key="8">
    <source>
        <dbReference type="ARBA" id="ARBA00023224"/>
    </source>
</evidence>
<sequence>MNSSGGLGDYYFNGTAAGAANTSGAADGISNLWPQSVRTEFKFLELLQLYYTPLLVGLGSIGNILSVFVFFGTKLRKLSSSYYLSALASSDTGFLVTLFGVWLNLIDVPWFNKDGFCQISIYLTMVCSFLSVWFVVAFTVERFIAVRYPLHRPSMCTVARAKVILISLTLLALALYSPYLFISGPQLSHDTRQNSTVMYCGLVEEWTELASLLNHVDFVLTLIVPFTLIVVLNTLISRTVWRVARIRRSMINNNNKIVAPGGGSMNHHHQSSVRNNFTSHNTQKMFQSSRRNSGGPSSQTKVTKMLLIVSSVFICLNLPSYAIRIWVYLNETLQYESEETKHDVVILQHYCQILFHTNFGINFALYCISGQNFRRSLVSLFCKNKKKKRSRREMSQTTVLTDFAGGGRYGNSMKRKHTIQTDSLLSIREDMT</sequence>
<evidence type="ECO:0000259" key="11">
    <source>
        <dbReference type="PROSITE" id="PS50262"/>
    </source>
</evidence>
<evidence type="ECO:0000256" key="2">
    <source>
        <dbReference type="ARBA" id="ARBA00010663"/>
    </source>
</evidence>
<feature type="transmembrane region" description="Helical" evidence="10">
    <location>
        <begin position="119"/>
        <end position="140"/>
    </location>
</feature>
<evidence type="ECO:0000256" key="1">
    <source>
        <dbReference type="ARBA" id="ARBA00004141"/>
    </source>
</evidence>
<dbReference type="GO" id="GO:0005886">
    <property type="term" value="C:plasma membrane"/>
    <property type="evidence" value="ECO:0007669"/>
    <property type="project" value="TreeGrafter"/>
</dbReference>
<comment type="subcellular location">
    <subcellularLocation>
        <location evidence="1">Membrane</location>
        <topology evidence="1">Multi-pass membrane protein</topology>
    </subcellularLocation>
</comment>
<keyword evidence="8 9" id="KW-0807">Transducer</keyword>
<feature type="domain" description="G-protein coupled receptors family 1 profile" evidence="11">
    <location>
        <begin position="62"/>
        <end position="366"/>
    </location>
</feature>
<organism evidence="12">
    <name type="scientific">Diaphorina citri</name>
    <name type="common">Asian citrus psyllid</name>
    <dbReference type="NCBI Taxonomy" id="121845"/>
    <lineage>
        <taxon>Eukaryota</taxon>
        <taxon>Metazoa</taxon>
        <taxon>Ecdysozoa</taxon>
        <taxon>Arthropoda</taxon>
        <taxon>Hexapoda</taxon>
        <taxon>Insecta</taxon>
        <taxon>Pterygota</taxon>
        <taxon>Neoptera</taxon>
        <taxon>Paraneoptera</taxon>
        <taxon>Hemiptera</taxon>
        <taxon>Sternorrhyncha</taxon>
        <taxon>Psylloidea</taxon>
        <taxon>Psyllidae</taxon>
        <taxon>Diaphorininae</taxon>
        <taxon>Diaphorina</taxon>
    </lineage>
</organism>